<feature type="region of interest" description="Disordered" evidence="8">
    <location>
        <begin position="625"/>
        <end position="725"/>
    </location>
</feature>
<dbReference type="InterPro" id="IPR006569">
    <property type="entry name" value="CID_dom"/>
</dbReference>
<dbReference type="GO" id="GO:0071006">
    <property type="term" value="C:U2-type catalytic step 1 spliceosome"/>
    <property type="evidence" value="ECO:0007669"/>
    <property type="project" value="TreeGrafter"/>
</dbReference>
<keyword evidence="3" id="KW-0747">Spliceosome</keyword>
<dbReference type="PANTHER" id="PTHR14089">
    <property type="entry name" value="PRE-MRNA-SPLICING FACTOR RBM22"/>
    <property type="match status" value="1"/>
</dbReference>
<evidence type="ECO:0000256" key="7">
    <source>
        <dbReference type="PROSITE-ProRule" id="PRU00176"/>
    </source>
</evidence>
<dbReference type="Gene3D" id="1.25.40.90">
    <property type="match status" value="1"/>
</dbReference>
<name>A0AA38S905_9PEZI</name>
<dbReference type="CDD" id="cd16984">
    <property type="entry name" value="CID_Nrd1_like"/>
    <property type="match status" value="1"/>
</dbReference>
<keyword evidence="12" id="KW-1185">Reference proteome</keyword>
<reference evidence="11" key="1">
    <citation type="submission" date="2022-07" db="EMBL/GenBank/DDBJ databases">
        <title>Fungi with potential for degradation of polypropylene.</title>
        <authorList>
            <person name="Gostincar C."/>
        </authorList>
    </citation>
    <scope>NUCLEOTIDE SEQUENCE</scope>
    <source>
        <strain evidence="11">EXF-13287</strain>
    </source>
</reference>
<dbReference type="Gene3D" id="3.30.70.330">
    <property type="match status" value="1"/>
</dbReference>
<dbReference type="GO" id="GO:0010629">
    <property type="term" value="P:negative regulation of gene expression"/>
    <property type="evidence" value="ECO:0007669"/>
    <property type="project" value="UniProtKB-ARBA"/>
</dbReference>
<evidence type="ECO:0000259" key="9">
    <source>
        <dbReference type="PROSITE" id="PS50102"/>
    </source>
</evidence>
<dbReference type="GO" id="GO:0008380">
    <property type="term" value="P:RNA splicing"/>
    <property type="evidence" value="ECO:0007669"/>
    <property type="project" value="UniProtKB-KW"/>
</dbReference>
<dbReference type="InterPro" id="IPR000504">
    <property type="entry name" value="RRM_dom"/>
</dbReference>
<keyword evidence="3" id="KW-0507">mRNA processing</keyword>
<dbReference type="Pfam" id="PF21380">
    <property type="entry name" value="Nrd1-Seb1_dom2"/>
    <property type="match status" value="1"/>
</dbReference>
<dbReference type="InterPro" id="IPR035979">
    <property type="entry name" value="RBD_domain_sf"/>
</dbReference>
<proteinExistence type="predicted"/>
<evidence type="ECO:0000256" key="4">
    <source>
        <dbReference type="ARBA" id="ARBA00022884"/>
    </source>
</evidence>
<dbReference type="SMART" id="SM00582">
    <property type="entry name" value="RPR"/>
    <property type="match status" value="1"/>
</dbReference>
<evidence type="ECO:0000256" key="2">
    <source>
        <dbReference type="ARBA" id="ARBA00022553"/>
    </source>
</evidence>
<feature type="compositionally biased region" description="Low complexity" evidence="8">
    <location>
        <begin position="164"/>
        <end position="187"/>
    </location>
</feature>
<dbReference type="PROSITE" id="PS51391">
    <property type="entry name" value="CID"/>
    <property type="match status" value="1"/>
</dbReference>
<protein>
    <submittedName>
        <fullName evidence="11">Rpb7-binding protein seb1</fullName>
    </submittedName>
</protein>
<feature type="region of interest" description="Disordered" evidence="8">
    <location>
        <begin position="149"/>
        <end position="188"/>
    </location>
</feature>
<keyword evidence="4 7" id="KW-0694">RNA-binding</keyword>
<evidence type="ECO:0000256" key="5">
    <source>
        <dbReference type="ARBA" id="ARBA00023187"/>
    </source>
</evidence>
<dbReference type="Proteomes" id="UP001174691">
    <property type="component" value="Unassembled WGS sequence"/>
</dbReference>
<feature type="region of interest" description="Disordered" evidence="8">
    <location>
        <begin position="353"/>
        <end position="478"/>
    </location>
</feature>
<evidence type="ECO:0000259" key="10">
    <source>
        <dbReference type="PROSITE" id="PS51391"/>
    </source>
</evidence>
<evidence type="ECO:0000256" key="6">
    <source>
        <dbReference type="ARBA" id="ARBA00023242"/>
    </source>
</evidence>
<feature type="compositionally biased region" description="Gly residues" evidence="8">
    <location>
        <begin position="662"/>
        <end position="671"/>
    </location>
</feature>
<dbReference type="GO" id="GO:0036002">
    <property type="term" value="F:pre-mRNA binding"/>
    <property type="evidence" value="ECO:0007669"/>
    <property type="project" value="TreeGrafter"/>
</dbReference>
<dbReference type="InterPro" id="IPR039171">
    <property type="entry name" value="Cwc2/Slt11"/>
</dbReference>
<dbReference type="Pfam" id="PF04818">
    <property type="entry name" value="CID"/>
    <property type="match status" value="1"/>
</dbReference>
<comment type="caution">
    <text evidence="11">The sequence shown here is derived from an EMBL/GenBank/DDBJ whole genome shotgun (WGS) entry which is preliminary data.</text>
</comment>
<evidence type="ECO:0000256" key="3">
    <source>
        <dbReference type="ARBA" id="ARBA00022728"/>
    </source>
</evidence>
<feature type="compositionally biased region" description="Basic and acidic residues" evidence="8">
    <location>
        <begin position="672"/>
        <end position="707"/>
    </location>
</feature>
<feature type="domain" description="CID" evidence="10">
    <location>
        <begin position="1"/>
        <end position="154"/>
    </location>
</feature>
<sequence length="760" mass="80940">MSSPVAELEAGLQAMLGLKPPGVSGSRITGITTLCVNNIQSESVLIQKLFTHFKKAPGTHKLGVLYVVDSVTRKWMEQAKAQGQPISSAAQDGTYAAGVHRVTELMPVLMNDIISTCPEDHKEKIKKLIDIWEKGQTFPQNLLTSFREKLSAPPTSTTPPGSPPANNTAFAQGSQSAGQAAAGGPAATDMPSILQTLANIARQNATTAQSNPSVPAPVVAPAPAFSLPGAFGSIAAPAPSVTPQQPGLPFLPTAQPGATPVNMPQMPQIPQMPYQYPPQQPQQLQQPQAAALAAALGMAGGFPANPTAPAPTVPNAGLDPKVQQQLVLIQTLAAQGIPFDKITSILALMGNQPAAPAAVPPPSVPPPQQMPQPTGSFTAPWEAPRHDEPRDNRNGYRDPMRSPKPRGRSRSRSPARGWDGRDGPPNRDRGYNNYGHDSPQGGRGGRAGQEDRGRDSYRQRSPARARGFTPEPEPEPQDKWVEYDTSLANGHIKVLSRTLFVGGVTCSEAELRQIFSRYGKVQTCIVNKDKRHAFVKMFWRKDAVRAKEAMEHNRDHDLPLRTRWGVGFGPRDCSDYQTGVSIIPIHKLTDADRKWMLTAPFGGSGGRPIVTGLCVEEPDIEIGAGVSSKAISRRMQTDKSGNQGPRSTKEHDDHVQQQSRGGMMGGGGGGDRGGRDRWRGRGDGPARRDTGRREERMNEERDRDRHRAGGAGAGGAGNGNAGAADEPVVMGFPPGITMGPNGINFPPGFAFGGQGAGNGL</sequence>
<dbReference type="GO" id="GO:0006369">
    <property type="term" value="P:termination of RNA polymerase II transcription"/>
    <property type="evidence" value="ECO:0007669"/>
    <property type="project" value="UniProtKB-ARBA"/>
</dbReference>
<evidence type="ECO:0000313" key="12">
    <source>
        <dbReference type="Proteomes" id="UP001174691"/>
    </source>
</evidence>
<dbReference type="FunFam" id="1.25.40.90:FF:000026">
    <property type="entry name" value="RNA binding protein Nrd1"/>
    <property type="match status" value="1"/>
</dbReference>
<comment type="subcellular location">
    <subcellularLocation>
        <location evidence="1">Nucleus</location>
    </subcellularLocation>
</comment>
<dbReference type="GO" id="GO:0031126">
    <property type="term" value="P:sno(s)RNA 3'-end processing"/>
    <property type="evidence" value="ECO:0007669"/>
    <property type="project" value="UniProtKB-ARBA"/>
</dbReference>
<evidence type="ECO:0000313" key="11">
    <source>
        <dbReference type="EMBL" id="KAJ9165287.1"/>
    </source>
</evidence>
<keyword evidence="2" id="KW-0597">Phosphoprotein</keyword>
<dbReference type="Pfam" id="PF00076">
    <property type="entry name" value="RRM_1"/>
    <property type="match status" value="1"/>
</dbReference>
<organism evidence="11 12">
    <name type="scientific">Coniochaeta hoffmannii</name>
    <dbReference type="NCBI Taxonomy" id="91930"/>
    <lineage>
        <taxon>Eukaryota</taxon>
        <taxon>Fungi</taxon>
        <taxon>Dikarya</taxon>
        <taxon>Ascomycota</taxon>
        <taxon>Pezizomycotina</taxon>
        <taxon>Sordariomycetes</taxon>
        <taxon>Sordariomycetidae</taxon>
        <taxon>Coniochaetales</taxon>
        <taxon>Coniochaetaceae</taxon>
        <taxon>Coniochaeta</taxon>
    </lineage>
</organism>
<feature type="compositionally biased region" description="Basic residues" evidence="8">
    <location>
        <begin position="403"/>
        <end position="413"/>
    </location>
</feature>
<dbReference type="FunFam" id="3.30.70.330:FF:000397">
    <property type="entry name" value="RNA binding protein Nrd1"/>
    <property type="match status" value="1"/>
</dbReference>
<dbReference type="SMART" id="SM00360">
    <property type="entry name" value="RRM"/>
    <property type="match status" value="1"/>
</dbReference>
<evidence type="ECO:0000256" key="8">
    <source>
        <dbReference type="SAM" id="MobiDB-lite"/>
    </source>
</evidence>
<evidence type="ECO:0000256" key="1">
    <source>
        <dbReference type="ARBA" id="ARBA00004123"/>
    </source>
</evidence>
<dbReference type="EMBL" id="JANBVN010000005">
    <property type="protein sequence ID" value="KAJ9165287.1"/>
    <property type="molecule type" value="Genomic_DNA"/>
</dbReference>
<feature type="compositionally biased region" description="Basic and acidic residues" evidence="8">
    <location>
        <begin position="383"/>
        <end position="401"/>
    </location>
</feature>
<dbReference type="PANTHER" id="PTHR14089:SF2">
    <property type="entry name" value="PRE-MRNA-SPLICING FACTOR CWC2"/>
    <property type="match status" value="1"/>
</dbReference>
<dbReference type="GO" id="GO:0017070">
    <property type="term" value="F:U6 snRNA binding"/>
    <property type="evidence" value="ECO:0007669"/>
    <property type="project" value="TreeGrafter"/>
</dbReference>
<accession>A0AA38S905</accession>
<dbReference type="InterPro" id="IPR048892">
    <property type="entry name" value="Nrd1_Seb1_dom2"/>
</dbReference>
<feature type="compositionally biased region" description="Gly residues" evidence="8">
    <location>
        <begin position="709"/>
        <end position="720"/>
    </location>
</feature>
<dbReference type="AlphaFoldDB" id="A0AA38S905"/>
<dbReference type="SUPFAM" id="SSF54928">
    <property type="entry name" value="RNA-binding domain, RBD"/>
    <property type="match status" value="1"/>
</dbReference>
<keyword evidence="6" id="KW-0539">Nucleus</keyword>
<dbReference type="GO" id="GO:0071007">
    <property type="term" value="C:U2-type catalytic step 2 spliceosome"/>
    <property type="evidence" value="ECO:0007669"/>
    <property type="project" value="TreeGrafter"/>
</dbReference>
<feature type="compositionally biased region" description="Basic and acidic residues" evidence="8">
    <location>
        <begin position="418"/>
        <end position="430"/>
    </location>
</feature>
<feature type="domain" description="RRM" evidence="9">
    <location>
        <begin position="497"/>
        <end position="567"/>
    </location>
</feature>
<gene>
    <name evidence="11" type="ORF">NKR19_g556</name>
</gene>
<feature type="compositionally biased region" description="Pro residues" evidence="8">
    <location>
        <begin position="358"/>
        <end position="370"/>
    </location>
</feature>
<keyword evidence="5" id="KW-0508">mRNA splicing</keyword>
<dbReference type="InterPro" id="IPR008942">
    <property type="entry name" value="ENTH_VHS"/>
</dbReference>
<dbReference type="GO" id="GO:0031124">
    <property type="term" value="P:mRNA 3'-end processing"/>
    <property type="evidence" value="ECO:0007669"/>
    <property type="project" value="UniProtKB-ARBA"/>
</dbReference>
<dbReference type="InterPro" id="IPR012677">
    <property type="entry name" value="Nucleotide-bd_a/b_plait_sf"/>
</dbReference>
<dbReference type="PROSITE" id="PS50102">
    <property type="entry name" value="RRM"/>
    <property type="match status" value="1"/>
</dbReference>
<feature type="compositionally biased region" description="Basic and acidic residues" evidence="8">
    <location>
        <begin position="448"/>
        <end position="458"/>
    </location>
</feature>
<dbReference type="SUPFAM" id="SSF48464">
    <property type="entry name" value="ENTH/VHS domain"/>
    <property type="match status" value="1"/>
</dbReference>
<dbReference type="GO" id="GO:0000974">
    <property type="term" value="C:Prp19 complex"/>
    <property type="evidence" value="ECO:0007669"/>
    <property type="project" value="TreeGrafter"/>
</dbReference>